<evidence type="ECO:0000313" key="1">
    <source>
        <dbReference type="EMBL" id="XRI76884.1"/>
    </source>
</evidence>
<dbReference type="Proteomes" id="UP000271650">
    <property type="component" value="Chromosome"/>
</dbReference>
<sequence>MEKMEKQLLTSAEAAEILRKSPLAFRDAMCRSKAGWARWLAARRVWLGRRYYLRRADIDAVLQSGDAVADPQRLRRLG</sequence>
<organism evidence="1 2">
    <name type="scientific">Acidithiobacillus sulfuriphilus</name>
    <dbReference type="NCBI Taxonomy" id="1867749"/>
    <lineage>
        <taxon>Bacteria</taxon>
        <taxon>Pseudomonadati</taxon>
        <taxon>Pseudomonadota</taxon>
        <taxon>Acidithiobacillia</taxon>
        <taxon>Acidithiobacillales</taxon>
        <taxon>Acidithiobacillaceae</taxon>
        <taxon>Acidithiobacillus</taxon>
    </lineage>
</organism>
<keyword evidence="2" id="KW-1185">Reference proteome</keyword>
<proteinExistence type="predicted"/>
<protein>
    <submittedName>
        <fullName evidence="1">Uncharacterized protein</fullName>
    </submittedName>
</protein>
<reference evidence="1 2" key="1">
    <citation type="journal article" date="2019" name="Int. J. Syst. Evol. Microbiol.">
        <title>Acidithiobacillus sulfuriphilus sp. nov.: an extremely acidophilic sulfur-oxidizing chemolithotroph isolated from a neutral pH environment.</title>
        <authorList>
            <person name="Falagan C."/>
            <person name="Moya-Beltran A."/>
            <person name="Castro M."/>
            <person name="Quatrini R."/>
            <person name="Johnson D.B."/>
        </authorList>
    </citation>
    <scope>NUCLEOTIDE SEQUENCE [LARGE SCALE GENOMIC DNA]</scope>
    <source>
        <strain evidence="1 2">CJ-2</strain>
    </source>
</reference>
<accession>A0ACD5HMA3</accession>
<evidence type="ECO:0000313" key="2">
    <source>
        <dbReference type="Proteomes" id="UP000271650"/>
    </source>
</evidence>
<dbReference type="EMBL" id="CP127527">
    <property type="protein sequence ID" value="XRI76884.1"/>
    <property type="molecule type" value="Genomic_DNA"/>
</dbReference>
<name>A0ACD5HMA3_9PROT</name>
<gene>
    <name evidence="1" type="ORF">EC580_013115</name>
</gene>